<organism evidence="2 3">
    <name type="scientific">Vitis vinifera</name>
    <name type="common">Grape</name>
    <dbReference type="NCBI Taxonomy" id="29760"/>
    <lineage>
        <taxon>Eukaryota</taxon>
        <taxon>Viridiplantae</taxon>
        <taxon>Streptophyta</taxon>
        <taxon>Embryophyta</taxon>
        <taxon>Tracheophyta</taxon>
        <taxon>Spermatophyta</taxon>
        <taxon>Magnoliopsida</taxon>
        <taxon>eudicotyledons</taxon>
        <taxon>Gunneridae</taxon>
        <taxon>Pentapetalae</taxon>
        <taxon>rosids</taxon>
        <taxon>Vitales</taxon>
        <taxon>Vitaceae</taxon>
        <taxon>Viteae</taxon>
        <taxon>Vitis</taxon>
    </lineage>
</organism>
<sequence length="77" mass="8124">MSSIGASFARVYVQQKRCEEKMKRVDGANEKRGVGADGVAEKSDSGCSFVRRSKIHPAGFASSGTAGKAGETWDNVA</sequence>
<gene>
    <name evidence="2" type="ordered locus">VIT_07s0031g01260</name>
</gene>
<dbReference type="EMBL" id="FN595233">
    <property type="protein sequence ID" value="CCB47103.1"/>
    <property type="molecule type" value="Genomic_DNA"/>
</dbReference>
<proteinExistence type="predicted"/>
<evidence type="ECO:0000313" key="2">
    <source>
        <dbReference type="EMBL" id="CCB47103.1"/>
    </source>
</evidence>
<dbReference type="HOGENOM" id="CLU_197853_0_0_1"/>
<accession>F6H4N9</accession>
<dbReference type="PANTHER" id="PTHR34950:SF2">
    <property type="entry name" value="OS10G0364900 PROTEIN"/>
    <property type="match status" value="1"/>
</dbReference>
<dbReference type="OrthoDB" id="911575at2759"/>
<dbReference type="PaxDb" id="29760-VIT_07s0031g01260.t01"/>
<evidence type="ECO:0000256" key="1">
    <source>
        <dbReference type="SAM" id="MobiDB-lite"/>
    </source>
</evidence>
<feature type="region of interest" description="Disordered" evidence="1">
    <location>
        <begin position="58"/>
        <end position="77"/>
    </location>
</feature>
<dbReference type="Proteomes" id="UP000009183">
    <property type="component" value="Chromosome 7"/>
</dbReference>
<name>F6H4N9_VITVI</name>
<dbReference type="InParanoid" id="F6H4N9"/>
<protein>
    <submittedName>
        <fullName evidence="2">Uncharacterized protein</fullName>
    </submittedName>
</protein>
<dbReference type="PANTHER" id="PTHR34950">
    <property type="entry name" value="OS04G0457400 PROTEIN"/>
    <property type="match status" value="1"/>
</dbReference>
<keyword evidence="3" id="KW-1185">Reference proteome</keyword>
<reference evidence="3" key="1">
    <citation type="journal article" date="2007" name="Nature">
        <title>The grapevine genome sequence suggests ancestral hexaploidization in major angiosperm phyla.</title>
        <authorList>
            <consortium name="The French-Italian Public Consortium for Grapevine Genome Characterization."/>
            <person name="Jaillon O."/>
            <person name="Aury J.-M."/>
            <person name="Noel B."/>
            <person name="Policriti A."/>
            <person name="Clepet C."/>
            <person name="Casagrande A."/>
            <person name="Choisne N."/>
            <person name="Aubourg S."/>
            <person name="Vitulo N."/>
            <person name="Jubin C."/>
            <person name="Vezzi A."/>
            <person name="Legeai F."/>
            <person name="Hugueney P."/>
            <person name="Dasilva C."/>
            <person name="Horner D."/>
            <person name="Mica E."/>
            <person name="Jublot D."/>
            <person name="Poulain J."/>
            <person name="Bruyere C."/>
            <person name="Billault A."/>
            <person name="Segurens B."/>
            <person name="Gouyvenoux M."/>
            <person name="Ugarte E."/>
            <person name="Cattonaro F."/>
            <person name="Anthouard V."/>
            <person name="Vico V."/>
            <person name="Del Fabbro C."/>
            <person name="Alaux M."/>
            <person name="Di Gaspero G."/>
            <person name="Dumas V."/>
            <person name="Felice N."/>
            <person name="Paillard S."/>
            <person name="Juman I."/>
            <person name="Moroldo M."/>
            <person name="Scalabrin S."/>
            <person name="Canaguier A."/>
            <person name="Le Clainche I."/>
            <person name="Malacrida G."/>
            <person name="Durand E."/>
            <person name="Pesole G."/>
            <person name="Laucou V."/>
            <person name="Chatelet P."/>
            <person name="Merdinoglu D."/>
            <person name="Delledonne M."/>
            <person name="Pezzotti M."/>
            <person name="Lecharny A."/>
            <person name="Scarpelli C."/>
            <person name="Artiguenave F."/>
            <person name="Pe M.E."/>
            <person name="Valle G."/>
            <person name="Morgante M."/>
            <person name="Caboche M."/>
            <person name="Adam-Blondon A.-F."/>
            <person name="Weissenbach J."/>
            <person name="Quetier F."/>
            <person name="Wincker P."/>
        </authorList>
    </citation>
    <scope>NUCLEOTIDE SEQUENCE [LARGE SCALE GENOMIC DNA]</scope>
    <source>
        <strain evidence="3">cv. Pinot noir / PN40024</strain>
    </source>
</reference>
<dbReference type="AlphaFoldDB" id="F6H4N9"/>
<evidence type="ECO:0000313" key="3">
    <source>
        <dbReference type="Proteomes" id="UP000009183"/>
    </source>
</evidence>